<evidence type="ECO:0000313" key="3">
    <source>
        <dbReference type="EMBL" id="CAD7236258.1"/>
    </source>
</evidence>
<comment type="similarity">
    <text evidence="1">Belongs to the dynein heavy chain family.</text>
</comment>
<name>A0A7R8ZY44_9CRUS</name>
<dbReference type="Pfam" id="PF08385">
    <property type="entry name" value="DHC_N1"/>
    <property type="match status" value="1"/>
</dbReference>
<evidence type="ECO:0000256" key="1">
    <source>
        <dbReference type="ARBA" id="ARBA00008887"/>
    </source>
</evidence>
<evidence type="ECO:0000259" key="2">
    <source>
        <dbReference type="Pfam" id="PF08385"/>
    </source>
</evidence>
<dbReference type="InterPro" id="IPR026983">
    <property type="entry name" value="DHC"/>
</dbReference>
<sequence>MNSAPGNKKVEGIADLSKKEPYEHMLRATLERGRLTARMEQMRAFRVRHEQLRPVITRVLRPGVTSRPAIPPAPSKGADLASLDSTASADVKLSEEIDLAYEDVKEVDCLDITREGTEAWKAAVRRYDERIDRVETRITAWVRKQLGEANDALEMGRSIYRFKALFVRPRIRGAIRECLPKLMNKTNDALNVVKKDLKVSELWLTAEEEEALGKNGEQAS</sequence>
<dbReference type="OrthoDB" id="14187at2759"/>
<dbReference type="GO" id="GO:0005858">
    <property type="term" value="C:axonemal dynein complex"/>
    <property type="evidence" value="ECO:0007669"/>
    <property type="project" value="TreeGrafter"/>
</dbReference>
<dbReference type="AlphaFoldDB" id="A0A7R8ZY44"/>
<proteinExistence type="inferred from homology"/>
<dbReference type="GO" id="GO:0051959">
    <property type="term" value="F:dynein light intermediate chain binding"/>
    <property type="evidence" value="ECO:0007669"/>
    <property type="project" value="InterPro"/>
</dbReference>
<accession>A0A7R8ZY44</accession>
<feature type="domain" description="Dynein heavy chain tail" evidence="2">
    <location>
        <begin position="37"/>
        <end position="198"/>
    </location>
</feature>
<dbReference type="PANTHER" id="PTHR46532">
    <property type="entry name" value="MALE FERTILITY FACTOR KL5"/>
    <property type="match status" value="1"/>
</dbReference>
<dbReference type="GO" id="GO:0045505">
    <property type="term" value="F:dynein intermediate chain binding"/>
    <property type="evidence" value="ECO:0007669"/>
    <property type="project" value="InterPro"/>
</dbReference>
<reference evidence="3" key="1">
    <citation type="submission" date="2020-11" db="EMBL/GenBank/DDBJ databases">
        <authorList>
            <person name="Tran Van P."/>
        </authorList>
    </citation>
    <scope>NUCLEOTIDE SEQUENCE</scope>
</reference>
<dbReference type="EMBL" id="OB677620">
    <property type="protein sequence ID" value="CAD7236258.1"/>
    <property type="molecule type" value="Genomic_DNA"/>
</dbReference>
<gene>
    <name evidence="3" type="ORF">CTOB1V02_LOCUS14073</name>
</gene>
<protein>
    <recommendedName>
        <fullName evidence="2">Dynein heavy chain tail domain-containing protein</fullName>
    </recommendedName>
</protein>
<dbReference type="PANTHER" id="PTHR46532:SF4">
    <property type="entry name" value="AAA+ ATPASE DOMAIN-CONTAINING PROTEIN"/>
    <property type="match status" value="1"/>
</dbReference>
<organism evidence="3">
    <name type="scientific">Cyprideis torosa</name>
    <dbReference type="NCBI Taxonomy" id="163714"/>
    <lineage>
        <taxon>Eukaryota</taxon>
        <taxon>Metazoa</taxon>
        <taxon>Ecdysozoa</taxon>
        <taxon>Arthropoda</taxon>
        <taxon>Crustacea</taxon>
        <taxon>Oligostraca</taxon>
        <taxon>Ostracoda</taxon>
        <taxon>Podocopa</taxon>
        <taxon>Podocopida</taxon>
        <taxon>Cytherocopina</taxon>
        <taxon>Cytheroidea</taxon>
        <taxon>Cytherideidae</taxon>
        <taxon>Cyprideis</taxon>
    </lineage>
</organism>
<dbReference type="InterPro" id="IPR013594">
    <property type="entry name" value="Dynein_heavy_tail"/>
</dbReference>
<dbReference type="GO" id="GO:0007018">
    <property type="term" value="P:microtubule-based movement"/>
    <property type="evidence" value="ECO:0007669"/>
    <property type="project" value="InterPro"/>
</dbReference>